<sequence length="483" mass="49124">MIGAVLIGAVLIGAMPVGAMPVGAVPVGAVPAVAGATGSRAGGDRTDARDQAAAHAPSLPVAARALAPAAGAPVVATGAARTVTGPWAVGQPFVPLAAGAGRAVADVVVTGTGGPGSARDVAGHVRPAAAGAPVALQRWTPAGWRTVDRGRAGVDGAFTLRLVTGGLGNAQYRVVAPHWLGQPRVASDAIDVGAYGDLRAVLPPDEPCQGAVAFAEPGCENPDLAGRLMPDPRRGVGWHRDTNGAFTCFHGETDVPVERCDYGSTRPDALRVALVGDSHAAMVLPGLRDQAERLNWRLHSYAAARCLLADPGPVDDECHFRRGDLLRRLLGGRYDVVILTGYRQTAAAPDAIALALRRLLGTGAVVTVIGDGPKLDDATLACATNPAATVAQVVACAMPRAAALQPPDPLLAAHAQAPGTVLVDTVDLMCGAADCRPVVGHVMAYRDLHHLSATFGRSILAYRLGPVVAALDARAAGERGIVG</sequence>
<dbReference type="Proteomes" id="UP000315842">
    <property type="component" value="Unassembled WGS sequence"/>
</dbReference>
<feature type="compositionally biased region" description="Basic and acidic residues" evidence="1">
    <location>
        <begin position="42"/>
        <end position="52"/>
    </location>
</feature>
<dbReference type="Pfam" id="PF19040">
    <property type="entry name" value="SGNH"/>
    <property type="match status" value="1"/>
</dbReference>
<dbReference type="AlphaFoldDB" id="A0A4Y3K5M1"/>
<keyword evidence="4" id="KW-1185">Reference proteome</keyword>
<accession>A0A4Y3K5M1</accession>
<protein>
    <recommendedName>
        <fullName evidence="2">SGNH domain-containing protein</fullName>
    </recommendedName>
</protein>
<proteinExistence type="predicted"/>
<dbReference type="EMBL" id="BJLP01000002">
    <property type="protein sequence ID" value="GEA79791.1"/>
    <property type="molecule type" value="Genomic_DNA"/>
</dbReference>
<evidence type="ECO:0000313" key="4">
    <source>
        <dbReference type="Proteomes" id="UP000315842"/>
    </source>
</evidence>
<organism evidence="3 4">
    <name type="scientific">Cellulomonas uda</name>
    <dbReference type="NCBI Taxonomy" id="1714"/>
    <lineage>
        <taxon>Bacteria</taxon>
        <taxon>Bacillati</taxon>
        <taxon>Actinomycetota</taxon>
        <taxon>Actinomycetes</taxon>
        <taxon>Micrococcales</taxon>
        <taxon>Cellulomonadaceae</taxon>
        <taxon>Cellulomonas</taxon>
    </lineage>
</organism>
<comment type="caution">
    <text evidence="3">The sequence shown here is derived from an EMBL/GenBank/DDBJ whole genome shotgun (WGS) entry which is preliminary data.</text>
</comment>
<name>A0A4Y3K5M1_CELUD</name>
<feature type="domain" description="SGNH" evidence="2">
    <location>
        <begin position="248"/>
        <end position="455"/>
    </location>
</feature>
<evidence type="ECO:0000313" key="3">
    <source>
        <dbReference type="EMBL" id="GEA79791.1"/>
    </source>
</evidence>
<evidence type="ECO:0000256" key="1">
    <source>
        <dbReference type="SAM" id="MobiDB-lite"/>
    </source>
</evidence>
<evidence type="ECO:0000259" key="2">
    <source>
        <dbReference type="Pfam" id="PF19040"/>
    </source>
</evidence>
<reference evidence="3 4" key="1">
    <citation type="submission" date="2019-06" db="EMBL/GenBank/DDBJ databases">
        <title>Whole genome shotgun sequence of Cellulomonas uda NBRC 3747.</title>
        <authorList>
            <person name="Hosoyama A."/>
            <person name="Uohara A."/>
            <person name="Ohji S."/>
            <person name="Ichikawa N."/>
        </authorList>
    </citation>
    <scope>NUCLEOTIDE SEQUENCE [LARGE SCALE GENOMIC DNA]</scope>
    <source>
        <strain evidence="3 4">NBRC 3747</strain>
    </source>
</reference>
<feature type="region of interest" description="Disordered" evidence="1">
    <location>
        <begin position="36"/>
        <end position="55"/>
    </location>
</feature>
<dbReference type="InterPro" id="IPR043968">
    <property type="entry name" value="SGNH"/>
</dbReference>
<gene>
    <name evidence="3" type="ORF">CUD01_02350</name>
</gene>